<organism evidence="1 2">
    <name type="scientific">Lupinus angustifolius</name>
    <name type="common">Narrow-leaved blue lupine</name>
    <dbReference type="NCBI Taxonomy" id="3871"/>
    <lineage>
        <taxon>Eukaryota</taxon>
        <taxon>Viridiplantae</taxon>
        <taxon>Streptophyta</taxon>
        <taxon>Embryophyta</taxon>
        <taxon>Tracheophyta</taxon>
        <taxon>Spermatophyta</taxon>
        <taxon>Magnoliopsida</taxon>
        <taxon>eudicotyledons</taxon>
        <taxon>Gunneridae</taxon>
        <taxon>Pentapetalae</taxon>
        <taxon>rosids</taxon>
        <taxon>fabids</taxon>
        <taxon>Fabales</taxon>
        <taxon>Fabaceae</taxon>
        <taxon>Papilionoideae</taxon>
        <taxon>50 kb inversion clade</taxon>
        <taxon>genistoids sensu lato</taxon>
        <taxon>core genistoids</taxon>
        <taxon>Genisteae</taxon>
        <taxon>Lupinus</taxon>
    </lineage>
</organism>
<dbReference type="PANTHER" id="PTHR31676">
    <property type="entry name" value="T31J12.3 PROTEIN-RELATED"/>
    <property type="match status" value="1"/>
</dbReference>
<accession>A0A1J7GWW4</accession>
<dbReference type="Gene3D" id="2.30.240.10">
    <property type="entry name" value="At5g01610-like"/>
    <property type="match status" value="1"/>
</dbReference>
<dbReference type="Proteomes" id="UP000188354">
    <property type="component" value="Chromosome LG13"/>
</dbReference>
<dbReference type="InterPro" id="IPR007493">
    <property type="entry name" value="DUF538"/>
</dbReference>
<dbReference type="Pfam" id="PF04398">
    <property type="entry name" value="DUF538"/>
    <property type="match status" value="1"/>
</dbReference>
<evidence type="ECO:0000313" key="2">
    <source>
        <dbReference type="Proteomes" id="UP000188354"/>
    </source>
</evidence>
<reference evidence="1 2" key="1">
    <citation type="journal article" date="2017" name="Plant Biotechnol. J.">
        <title>A comprehensive draft genome sequence for lupin (Lupinus angustifolius), an emerging health food: insights into plant-microbe interactions and legume evolution.</title>
        <authorList>
            <person name="Hane J.K."/>
            <person name="Ming Y."/>
            <person name="Kamphuis L.G."/>
            <person name="Nelson M.N."/>
            <person name="Garg G."/>
            <person name="Atkins C.A."/>
            <person name="Bayer P.E."/>
            <person name="Bravo A."/>
            <person name="Bringans S."/>
            <person name="Cannon S."/>
            <person name="Edwards D."/>
            <person name="Foley R."/>
            <person name="Gao L.L."/>
            <person name="Harrison M.J."/>
            <person name="Huang W."/>
            <person name="Hurgobin B."/>
            <person name="Li S."/>
            <person name="Liu C.W."/>
            <person name="McGrath A."/>
            <person name="Morahan G."/>
            <person name="Murray J."/>
            <person name="Weller J."/>
            <person name="Jian J."/>
            <person name="Singh K.B."/>
        </authorList>
    </citation>
    <scope>NUCLEOTIDE SEQUENCE [LARGE SCALE GENOMIC DNA]</scope>
    <source>
        <strain evidence="2">cv. Tanjil</strain>
        <tissue evidence="1">Whole plant</tissue>
    </source>
</reference>
<name>A0A1J7GWW4_LUPAN</name>
<sequence length="140" mass="15433">MSLYIPSFVTTIIIFFFFLFSVAVASFSSNFTIYDHLRQQGLPVGLLPKGITKYSVNSGSGEFLVLMEEPCNAKFENEVHYETNITGTLKYGSIAGLSGVSAQELFLWFPVKEIRVDLPSSGLIHFDAHADGEDVLRAAS</sequence>
<protein>
    <submittedName>
        <fullName evidence="1">Uncharacterized protein</fullName>
    </submittedName>
</protein>
<evidence type="ECO:0000313" key="1">
    <source>
        <dbReference type="EMBL" id="OIV98785.1"/>
    </source>
</evidence>
<gene>
    <name evidence="1" type="ORF">TanjilG_21807</name>
</gene>
<dbReference type="AlphaFoldDB" id="A0A1J7GWW4"/>
<dbReference type="STRING" id="3871.A0A1J7GWW4"/>
<dbReference type="EMBL" id="CM007373">
    <property type="protein sequence ID" value="OIV98785.1"/>
    <property type="molecule type" value="Genomic_DNA"/>
</dbReference>
<keyword evidence="2" id="KW-1185">Reference proteome</keyword>
<dbReference type="PANTHER" id="PTHR31676:SF115">
    <property type="entry name" value="DUF538 DOMAIN-CONTAINING PROTEIN"/>
    <property type="match status" value="1"/>
</dbReference>
<dbReference type="OMA" id="CEEATCY"/>
<proteinExistence type="predicted"/>
<dbReference type="Gramene" id="OIV98785">
    <property type="protein sequence ID" value="OIV98785"/>
    <property type="gene ID" value="TanjilG_21807"/>
</dbReference>
<dbReference type="InterPro" id="IPR036758">
    <property type="entry name" value="At5g01610-like"/>
</dbReference>
<dbReference type="SUPFAM" id="SSF141562">
    <property type="entry name" value="At5g01610-like"/>
    <property type="match status" value="1"/>
</dbReference>